<comment type="domain">
    <text evidence="11">Consists of 3 domains; the N-terminus binds the ribosome, the middle domain has PPIase activity, while the C-terminus has intrinsic chaperone activity on its own.</text>
</comment>
<gene>
    <name evidence="11" type="primary">tig</name>
    <name evidence="15" type="ORF">HNR75_001826</name>
</gene>
<evidence type="ECO:0000256" key="7">
    <source>
        <dbReference type="ARBA" id="ARBA00023186"/>
    </source>
</evidence>
<accession>A0A841GA28</accession>
<organism evidence="15 16">
    <name type="scientific">Tolumonas osonensis</name>
    <dbReference type="NCBI Taxonomy" id="675874"/>
    <lineage>
        <taxon>Bacteria</taxon>
        <taxon>Pseudomonadati</taxon>
        <taxon>Pseudomonadota</taxon>
        <taxon>Gammaproteobacteria</taxon>
        <taxon>Aeromonadales</taxon>
        <taxon>Aeromonadaceae</taxon>
        <taxon>Tolumonas</taxon>
    </lineage>
</organism>
<dbReference type="PIRSF" id="PIRSF003095">
    <property type="entry name" value="Trigger_factor"/>
    <property type="match status" value="1"/>
</dbReference>
<dbReference type="Pfam" id="PF05698">
    <property type="entry name" value="Trigger_C"/>
    <property type="match status" value="1"/>
</dbReference>
<evidence type="ECO:0000256" key="9">
    <source>
        <dbReference type="ARBA" id="ARBA00023306"/>
    </source>
</evidence>
<comment type="caution">
    <text evidence="15">The sequence shown here is derived from an EMBL/GenBank/DDBJ whole genome shotgun (WGS) entry which is preliminary data.</text>
</comment>
<evidence type="ECO:0000259" key="14">
    <source>
        <dbReference type="PROSITE" id="PS50059"/>
    </source>
</evidence>
<dbReference type="PANTHER" id="PTHR30560:SF3">
    <property type="entry name" value="TRIGGER FACTOR-LIKE PROTEIN TIG, CHLOROPLASTIC"/>
    <property type="match status" value="1"/>
</dbReference>
<keyword evidence="6 11" id="KW-0697">Rotamase</keyword>
<dbReference type="Pfam" id="PF05697">
    <property type="entry name" value="Trigger_N"/>
    <property type="match status" value="1"/>
</dbReference>
<evidence type="ECO:0000313" key="16">
    <source>
        <dbReference type="Proteomes" id="UP000585721"/>
    </source>
</evidence>
<comment type="subcellular location">
    <subcellularLocation>
        <location evidence="11">Cytoplasm</location>
    </subcellularLocation>
    <text evidence="11">About half TF is bound to the ribosome near the polypeptide exit tunnel while the other half is free in the cytoplasm.</text>
</comment>
<dbReference type="HAMAP" id="MF_00303">
    <property type="entry name" value="Trigger_factor_Tig"/>
    <property type="match status" value="1"/>
</dbReference>
<evidence type="ECO:0000313" key="15">
    <source>
        <dbReference type="EMBL" id="MBB6055908.1"/>
    </source>
</evidence>
<dbReference type="GO" id="GO:0043335">
    <property type="term" value="P:protein unfolding"/>
    <property type="evidence" value="ECO:0007669"/>
    <property type="project" value="TreeGrafter"/>
</dbReference>
<evidence type="ECO:0000256" key="8">
    <source>
        <dbReference type="ARBA" id="ARBA00023235"/>
    </source>
</evidence>
<dbReference type="SUPFAM" id="SSF102735">
    <property type="entry name" value="Trigger factor ribosome-binding domain"/>
    <property type="match status" value="1"/>
</dbReference>
<dbReference type="PROSITE" id="PS50059">
    <property type="entry name" value="FKBP_PPIASE"/>
    <property type="match status" value="1"/>
</dbReference>
<dbReference type="InterPro" id="IPR036611">
    <property type="entry name" value="Trigger_fac_ribosome-bd_sf"/>
</dbReference>
<evidence type="ECO:0000256" key="4">
    <source>
        <dbReference type="ARBA" id="ARBA00016902"/>
    </source>
</evidence>
<keyword evidence="16" id="KW-1185">Reference proteome</keyword>
<evidence type="ECO:0000256" key="11">
    <source>
        <dbReference type="HAMAP-Rule" id="MF_00303"/>
    </source>
</evidence>
<dbReference type="NCBIfam" id="TIGR00115">
    <property type="entry name" value="tig"/>
    <property type="match status" value="1"/>
</dbReference>
<keyword evidence="8 11" id="KW-0413">Isomerase</keyword>
<keyword evidence="9 11" id="KW-0131">Cell cycle</keyword>
<dbReference type="InterPro" id="IPR001179">
    <property type="entry name" value="PPIase_FKBP_dom"/>
</dbReference>
<feature type="domain" description="PPIase FKBP-type" evidence="14">
    <location>
        <begin position="161"/>
        <end position="246"/>
    </location>
</feature>
<protein>
    <recommendedName>
        <fullName evidence="4 11">Trigger factor</fullName>
        <shortName evidence="11">TF</shortName>
        <ecNumber evidence="3 11">5.2.1.8</ecNumber>
    </recommendedName>
    <alternativeName>
        <fullName evidence="10 11">PPIase</fullName>
    </alternativeName>
</protein>
<proteinExistence type="inferred from homology"/>
<dbReference type="Gene3D" id="3.30.70.1050">
    <property type="entry name" value="Trigger factor ribosome-binding domain"/>
    <property type="match status" value="1"/>
</dbReference>
<dbReference type="RefSeq" id="WP_188026646.1">
    <property type="nucleotide sequence ID" value="NZ_JACHGR010000005.1"/>
</dbReference>
<evidence type="ECO:0000256" key="2">
    <source>
        <dbReference type="ARBA" id="ARBA00005464"/>
    </source>
</evidence>
<dbReference type="EMBL" id="JACHGR010000005">
    <property type="protein sequence ID" value="MBB6055908.1"/>
    <property type="molecule type" value="Genomic_DNA"/>
</dbReference>
<evidence type="ECO:0000256" key="3">
    <source>
        <dbReference type="ARBA" id="ARBA00013194"/>
    </source>
</evidence>
<dbReference type="PANTHER" id="PTHR30560">
    <property type="entry name" value="TRIGGER FACTOR CHAPERONE AND PEPTIDYL-PROLYL CIS/TRANS ISOMERASE"/>
    <property type="match status" value="1"/>
</dbReference>
<dbReference type="GO" id="GO:0043022">
    <property type="term" value="F:ribosome binding"/>
    <property type="evidence" value="ECO:0007669"/>
    <property type="project" value="TreeGrafter"/>
</dbReference>
<sequence length="436" mass="48274">MQVSVETTQGLERRLTITVPADKIEKEYNSRLNQVAKTRRIDGFRPGKAPKALIQKMYGDAIVADVADAVMQRHFVEALVAEKLNPVGAPTLEPNQLVPGSDFTFTVSFEVYPEFKVQNLDAIKVEKPVAAVSDADLDKMLTTLRKQHATWTETDEAAANDLRVTMDFVGSVDGVEFDGGKADGFALVLGAGRMIPGFEDGILGKKAGESFDIEVTFPEDYHAENLKGKAAKFAIKLTKVEKQELPELDAEFIKRFGVEDGSVDSLKAEIRKNMERELTQALKGQVKEQVLAGLLEQNQIDVPKAAVTREVEALRQQALQRFGAANSKNVPQLPDELFSEQAERRVRVGLLLGEVIREQDIKADDARVKTLIESLATAYEDPSEVVDYYFQNERLLNNMRDLAVEDQAIEFLLSKAQVTEKETSFDEVINKAGAAA</sequence>
<dbReference type="GO" id="GO:0051301">
    <property type="term" value="P:cell division"/>
    <property type="evidence" value="ECO:0007669"/>
    <property type="project" value="UniProtKB-KW"/>
</dbReference>
<dbReference type="SUPFAM" id="SSF54534">
    <property type="entry name" value="FKBP-like"/>
    <property type="match status" value="1"/>
</dbReference>
<dbReference type="InterPro" id="IPR046357">
    <property type="entry name" value="PPIase_dom_sf"/>
</dbReference>
<dbReference type="InterPro" id="IPR008881">
    <property type="entry name" value="Trigger_fac_ribosome-bd_bac"/>
</dbReference>
<comment type="catalytic activity">
    <reaction evidence="1 11 12">
        <text>[protein]-peptidylproline (omega=180) = [protein]-peptidylproline (omega=0)</text>
        <dbReference type="Rhea" id="RHEA:16237"/>
        <dbReference type="Rhea" id="RHEA-COMP:10747"/>
        <dbReference type="Rhea" id="RHEA-COMP:10748"/>
        <dbReference type="ChEBI" id="CHEBI:83833"/>
        <dbReference type="ChEBI" id="CHEBI:83834"/>
        <dbReference type="EC" id="5.2.1.8"/>
    </reaction>
</comment>
<evidence type="ECO:0000256" key="5">
    <source>
        <dbReference type="ARBA" id="ARBA00022618"/>
    </source>
</evidence>
<dbReference type="GO" id="GO:0051083">
    <property type="term" value="P:'de novo' cotranslational protein folding"/>
    <property type="evidence" value="ECO:0007669"/>
    <property type="project" value="TreeGrafter"/>
</dbReference>
<dbReference type="InterPro" id="IPR008880">
    <property type="entry name" value="Trigger_fac_C"/>
</dbReference>
<dbReference type="GO" id="GO:0005737">
    <property type="term" value="C:cytoplasm"/>
    <property type="evidence" value="ECO:0007669"/>
    <property type="project" value="UniProtKB-SubCell"/>
</dbReference>
<dbReference type="SUPFAM" id="SSF109998">
    <property type="entry name" value="Triger factor/SurA peptide-binding domain-like"/>
    <property type="match status" value="1"/>
</dbReference>
<dbReference type="FunFam" id="3.10.50.40:FF:000001">
    <property type="entry name" value="Trigger factor"/>
    <property type="match status" value="1"/>
</dbReference>
<dbReference type="InterPro" id="IPR005215">
    <property type="entry name" value="Trig_fac"/>
</dbReference>
<keyword evidence="7 11" id="KW-0143">Chaperone</keyword>
<dbReference type="GO" id="GO:0003755">
    <property type="term" value="F:peptidyl-prolyl cis-trans isomerase activity"/>
    <property type="evidence" value="ECO:0007669"/>
    <property type="project" value="UniProtKB-UniRule"/>
</dbReference>
<dbReference type="Pfam" id="PF00254">
    <property type="entry name" value="FKBP_C"/>
    <property type="match status" value="1"/>
</dbReference>
<keyword evidence="11" id="KW-0963">Cytoplasm</keyword>
<dbReference type="GO" id="GO:0044183">
    <property type="term" value="F:protein folding chaperone"/>
    <property type="evidence" value="ECO:0007669"/>
    <property type="project" value="TreeGrafter"/>
</dbReference>
<evidence type="ECO:0000256" key="1">
    <source>
        <dbReference type="ARBA" id="ARBA00000971"/>
    </source>
</evidence>
<evidence type="ECO:0000256" key="13">
    <source>
        <dbReference type="RuleBase" id="RU003914"/>
    </source>
</evidence>
<comment type="function">
    <text evidence="11">Involved in protein export. Acts as a chaperone by maintaining the newly synthesized protein in an open conformation. Functions as a peptidyl-prolyl cis-trans isomerase.</text>
</comment>
<dbReference type="Gene3D" id="3.10.50.40">
    <property type="match status" value="1"/>
</dbReference>
<reference evidence="15 16" key="1">
    <citation type="submission" date="2020-08" db="EMBL/GenBank/DDBJ databases">
        <title>Genomic Encyclopedia of Type Strains, Phase IV (KMG-IV): sequencing the most valuable type-strain genomes for metagenomic binning, comparative biology and taxonomic classification.</title>
        <authorList>
            <person name="Goeker M."/>
        </authorList>
    </citation>
    <scope>NUCLEOTIDE SEQUENCE [LARGE SCALE GENOMIC DNA]</scope>
    <source>
        <strain evidence="15 16">DSM 22975</strain>
    </source>
</reference>
<dbReference type="InterPro" id="IPR037041">
    <property type="entry name" value="Trigger_fac_C_sf"/>
</dbReference>
<dbReference type="Proteomes" id="UP000585721">
    <property type="component" value="Unassembled WGS sequence"/>
</dbReference>
<dbReference type="InterPro" id="IPR027304">
    <property type="entry name" value="Trigger_fact/SurA_dom_sf"/>
</dbReference>
<dbReference type="EC" id="5.2.1.8" evidence="3 11"/>
<keyword evidence="5 11" id="KW-0132">Cell division</keyword>
<evidence type="ECO:0000256" key="12">
    <source>
        <dbReference type="PROSITE-ProRule" id="PRU00277"/>
    </source>
</evidence>
<dbReference type="Gene3D" id="1.10.3120.10">
    <property type="entry name" value="Trigger factor, C-terminal domain"/>
    <property type="match status" value="1"/>
</dbReference>
<name>A0A841GA28_9GAMM</name>
<dbReference type="AlphaFoldDB" id="A0A841GA28"/>
<evidence type="ECO:0000256" key="6">
    <source>
        <dbReference type="ARBA" id="ARBA00023110"/>
    </source>
</evidence>
<dbReference type="GO" id="GO:0015031">
    <property type="term" value="P:protein transport"/>
    <property type="evidence" value="ECO:0007669"/>
    <property type="project" value="UniProtKB-UniRule"/>
</dbReference>
<evidence type="ECO:0000256" key="10">
    <source>
        <dbReference type="ARBA" id="ARBA00029986"/>
    </source>
</evidence>
<comment type="similarity">
    <text evidence="2 11 13">Belongs to the FKBP-type PPIase family. Tig subfamily.</text>
</comment>